<evidence type="ECO:0000256" key="1">
    <source>
        <dbReference type="ARBA" id="ARBA00022723"/>
    </source>
</evidence>
<accession>A0AAV2QHD4</accession>
<dbReference type="Gene3D" id="3.30.160.60">
    <property type="entry name" value="Classic Zinc Finger"/>
    <property type="match status" value="3"/>
</dbReference>
<name>A0AAV2QHD4_MEGNR</name>
<keyword evidence="5" id="KW-0539">Nucleus</keyword>
<dbReference type="PANTHER" id="PTHR23235">
    <property type="entry name" value="KRUEPPEL-LIKE TRANSCRIPTION FACTOR"/>
    <property type="match status" value="1"/>
</dbReference>
<evidence type="ECO:0000259" key="7">
    <source>
        <dbReference type="PROSITE" id="PS50157"/>
    </source>
</evidence>
<keyword evidence="9" id="KW-1185">Reference proteome</keyword>
<reference evidence="8 9" key="1">
    <citation type="submission" date="2024-05" db="EMBL/GenBank/DDBJ databases">
        <authorList>
            <person name="Wallberg A."/>
        </authorList>
    </citation>
    <scope>NUCLEOTIDE SEQUENCE [LARGE SCALE GENOMIC DNA]</scope>
</reference>
<dbReference type="GO" id="GO:0000978">
    <property type="term" value="F:RNA polymerase II cis-regulatory region sequence-specific DNA binding"/>
    <property type="evidence" value="ECO:0007669"/>
    <property type="project" value="TreeGrafter"/>
</dbReference>
<dbReference type="EMBL" id="CAXKWB010007115">
    <property type="protein sequence ID" value="CAL4085670.1"/>
    <property type="molecule type" value="Genomic_DNA"/>
</dbReference>
<evidence type="ECO:0000256" key="3">
    <source>
        <dbReference type="ARBA" id="ARBA00022771"/>
    </source>
</evidence>
<evidence type="ECO:0000313" key="9">
    <source>
        <dbReference type="Proteomes" id="UP001497623"/>
    </source>
</evidence>
<feature type="domain" description="C2H2-type" evidence="7">
    <location>
        <begin position="104"/>
        <end position="131"/>
    </location>
</feature>
<dbReference type="SUPFAM" id="SSF57667">
    <property type="entry name" value="beta-beta-alpha zinc fingers"/>
    <property type="match status" value="1"/>
</dbReference>
<keyword evidence="2" id="KW-0677">Repeat</keyword>
<keyword evidence="3 6" id="KW-0863">Zinc-finger</keyword>
<organism evidence="8 9">
    <name type="scientific">Meganyctiphanes norvegica</name>
    <name type="common">Northern krill</name>
    <name type="synonym">Thysanopoda norvegica</name>
    <dbReference type="NCBI Taxonomy" id="48144"/>
    <lineage>
        <taxon>Eukaryota</taxon>
        <taxon>Metazoa</taxon>
        <taxon>Ecdysozoa</taxon>
        <taxon>Arthropoda</taxon>
        <taxon>Crustacea</taxon>
        <taxon>Multicrustacea</taxon>
        <taxon>Malacostraca</taxon>
        <taxon>Eumalacostraca</taxon>
        <taxon>Eucarida</taxon>
        <taxon>Euphausiacea</taxon>
        <taxon>Euphausiidae</taxon>
        <taxon>Meganyctiphanes</taxon>
    </lineage>
</organism>
<dbReference type="InterPro" id="IPR036236">
    <property type="entry name" value="Znf_C2H2_sf"/>
</dbReference>
<dbReference type="FunFam" id="3.30.160.60:FF:002343">
    <property type="entry name" value="Zinc finger protein 33A"/>
    <property type="match status" value="1"/>
</dbReference>
<dbReference type="Proteomes" id="UP001497623">
    <property type="component" value="Unassembled WGS sequence"/>
</dbReference>
<dbReference type="AlphaFoldDB" id="A0AAV2QHD4"/>
<evidence type="ECO:0000256" key="2">
    <source>
        <dbReference type="ARBA" id="ARBA00022737"/>
    </source>
</evidence>
<dbReference type="FunFam" id="3.30.160.60:FF:002212">
    <property type="entry name" value="Zinc finger protein 672"/>
    <property type="match status" value="1"/>
</dbReference>
<dbReference type="GO" id="GO:0000981">
    <property type="term" value="F:DNA-binding transcription factor activity, RNA polymerase II-specific"/>
    <property type="evidence" value="ECO:0007669"/>
    <property type="project" value="TreeGrafter"/>
</dbReference>
<dbReference type="FunFam" id="3.30.160.60:FF:001963">
    <property type="entry name" value="Replication initiator 1"/>
    <property type="match status" value="1"/>
</dbReference>
<dbReference type="PROSITE" id="PS50157">
    <property type="entry name" value="ZINC_FINGER_C2H2_2"/>
    <property type="match status" value="2"/>
</dbReference>
<feature type="non-terminal residue" evidence="8">
    <location>
        <position position="177"/>
    </location>
</feature>
<evidence type="ECO:0000256" key="5">
    <source>
        <dbReference type="ARBA" id="ARBA00023242"/>
    </source>
</evidence>
<evidence type="ECO:0000313" key="8">
    <source>
        <dbReference type="EMBL" id="CAL4085670.1"/>
    </source>
</evidence>
<dbReference type="InterPro" id="IPR013087">
    <property type="entry name" value="Znf_C2H2_type"/>
</dbReference>
<keyword evidence="4" id="KW-0862">Zinc</keyword>
<keyword evidence="1" id="KW-0479">Metal-binding</keyword>
<gene>
    <name evidence="8" type="ORF">MNOR_LOCUS12777</name>
</gene>
<sequence>MSSQEFDTVELKIENHPVEVELKEYQHITESLLEQVDAYNQSGRAMLESGENTLKQCLIPAIIDSVEVKPEKDAYRNSNELLMSAGKTTDITRIKLIDGRKKLYQCSCCDKNFKFKSRLETHMRIHTGEKPFQCTQCDKSFAVKASFVVHQRSHSGEKAYQCGECGKSFAVKQVFKK</sequence>
<comment type="caution">
    <text evidence="8">The sequence shown here is derived from an EMBL/GenBank/DDBJ whole genome shotgun (WGS) entry which is preliminary data.</text>
</comment>
<proteinExistence type="predicted"/>
<dbReference type="GO" id="GO:0008270">
    <property type="term" value="F:zinc ion binding"/>
    <property type="evidence" value="ECO:0007669"/>
    <property type="project" value="UniProtKB-KW"/>
</dbReference>
<protein>
    <recommendedName>
        <fullName evidence="7">C2H2-type domain-containing protein</fullName>
    </recommendedName>
</protein>
<evidence type="ECO:0000256" key="6">
    <source>
        <dbReference type="PROSITE-ProRule" id="PRU00042"/>
    </source>
</evidence>
<dbReference type="SMART" id="SM00355">
    <property type="entry name" value="ZnF_C2H2"/>
    <property type="match status" value="2"/>
</dbReference>
<dbReference type="PANTHER" id="PTHR23235:SF142">
    <property type="entry name" value="ZINC FINGER PROTEIN 384"/>
    <property type="match status" value="1"/>
</dbReference>
<dbReference type="Pfam" id="PF13465">
    <property type="entry name" value="zf-H2C2_2"/>
    <property type="match status" value="1"/>
</dbReference>
<evidence type="ECO:0000256" key="4">
    <source>
        <dbReference type="ARBA" id="ARBA00022833"/>
    </source>
</evidence>
<feature type="domain" description="C2H2-type" evidence="7">
    <location>
        <begin position="132"/>
        <end position="159"/>
    </location>
</feature>
<dbReference type="PROSITE" id="PS00028">
    <property type="entry name" value="ZINC_FINGER_C2H2_1"/>
    <property type="match status" value="2"/>
</dbReference>